<proteinExistence type="predicted"/>
<dbReference type="Pfam" id="PF08984">
    <property type="entry name" value="DUF1858"/>
    <property type="match status" value="1"/>
</dbReference>
<feature type="domain" description="DUF1858" evidence="1">
    <location>
        <begin position="3"/>
        <end position="55"/>
    </location>
</feature>
<dbReference type="InterPro" id="IPR023883">
    <property type="entry name" value="CHP03980_redox-disulphide"/>
</dbReference>
<dbReference type="Gene3D" id="1.10.3910.10">
    <property type="entry name" value="SP0561-like"/>
    <property type="match status" value="1"/>
</dbReference>
<sequence length="64" mass="6876">MRINKDTLIGDILKINSKAAEVLMAHGMGCIGCPSAQMETLEQAVGVHGIDLENLLKELNKGIE</sequence>
<dbReference type="InterPro" id="IPR015077">
    <property type="entry name" value="DUF1858"/>
</dbReference>
<dbReference type="STRING" id="1548.CSCA_5310"/>
<keyword evidence="3" id="KW-1185">Reference proteome</keyword>
<dbReference type="NCBIfam" id="TIGR03980">
    <property type="entry name" value="prismane_assoc"/>
    <property type="match status" value="1"/>
</dbReference>
<dbReference type="SUPFAM" id="SSF140683">
    <property type="entry name" value="SP0561-like"/>
    <property type="match status" value="1"/>
</dbReference>
<dbReference type="EMBL" id="CP009933">
    <property type="protein sequence ID" value="AKA72435.1"/>
    <property type="molecule type" value="Genomic_DNA"/>
</dbReference>
<dbReference type="PANTHER" id="PTHR39341:SF1">
    <property type="entry name" value="DUF1858 DOMAIN-CONTAINING PROTEIN"/>
    <property type="match status" value="1"/>
</dbReference>
<dbReference type="RefSeq" id="WP_029162691.1">
    <property type="nucleotide sequence ID" value="NZ_CP009933.1"/>
</dbReference>
<evidence type="ECO:0000313" key="3">
    <source>
        <dbReference type="Proteomes" id="UP000033115"/>
    </source>
</evidence>
<accession>A0A0E3JSJ8</accession>
<dbReference type="KEGG" id="csq:CSCA_5310"/>
<name>A0A0E3JSJ8_CLOSL</name>
<gene>
    <name evidence="2" type="ORF">CSCA_5310</name>
</gene>
<dbReference type="AlphaFoldDB" id="A0A0E3JSJ8"/>
<evidence type="ECO:0000313" key="2">
    <source>
        <dbReference type="EMBL" id="AKA72435.1"/>
    </source>
</evidence>
<dbReference type="HOGENOM" id="CLU_180540_1_0_9"/>
<protein>
    <submittedName>
        <fullName evidence="2">Hybrid cluster protein</fullName>
    </submittedName>
</protein>
<dbReference type="PANTHER" id="PTHR39341">
    <property type="entry name" value="BSL7085 PROTEIN"/>
    <property type="match status" value="1"/>
</dbReference>
<dbReference type="InterPro" id="IPR038062">
    <property type="entry name" value="ScdA-like_N_sf"/>
</dbReference>
<reference evidence="2 3" key="1">
    <citation type="journal article" date="2015" name="J. Biotechnol.">
        <title>Complete genome sequence of a malodorant-producing acetogen, Clostridium scatologenes ATCC 25775(T).</title>
        <authorList>
            <person name="Zhu Z."/>
            <person name="Guo T."/>
            <person name="Zheng H."/>
            <person name="Song T."/>
            <person name="Ouyang P."/>
            <person name="Xie J."/>
        </authorList>
    </citation>
    <scope>NUCLEOTIDE SEQUENCE [LARGE SCALE GENOMIC DNA]</scope>
    <source>
        <strain evidence="2 3">ATCC 25775</strain>
    </source>
</reference>
<organism evidence="2 3">
    <name type="scientific">Clostridium scatologenes</name>
    <dbReference type="NCBI Taxonomy" id="1548"/>
    <lineage>
        <taxon>Bacteria</taxon>
        <taxon>Bacillati</taxon>
        <taxon>Bacillota</taxon>
        <taxon>Clostridia</taxon>
        <taxon>Eubacteriales</taxon>
        <taxon>Clostridiaceae</taxon>
        <taxon>Clostridium</taxon>
    </lineage>
</organism>
<dbReference type="Proteomes" id="UP000033115">
    <property type="component" value="Chromosome"/>
</dbReference>
<evidence type="ECO:0000259" key="1">
    <source>
        <dbReference type="Pfam" id="PF08984"/>
    </source>
</evidence>